<name>A0A0C3Q453_9AGAM</name>
<keyword evidence="2" id="KW-1185">Reference proteome</keyword>
<gene>
    <name evidence="1" type="ORF">M407DRAFT_12085</name>
</gene>
<dbReference type="EMBL" id="KN823324">
    <property type="protein sequence ID" value="KIO17991.1"/>
    <property type="molecule type" value="Genomic_DNA"/>
</dbReference>
<accession>A0A0C3Q453</accession>
<dbReference type="AlphaFoldDB" id="A0A0C3Q453"/>
<dbReference type="HOGENOM" id="CLU_2265703_0_0_1"/>
<proteinExistence type="predicted"/>
<reference evidence="1 2" key="1">
    <citation type="submission" date="2014-04" db="EMBL/GenBank/DDBJ databases">
        <authorList>
            <consortium name="DOE Joint Genome Institute"/>
            <person name="Kuo A."/>
            <person name="Girlanda M."/>
            <person name="Perotto S."/>
            <person name="Kohler A."/>
            <person name="Nagy L.G."/>
            <person name="Floudas D."/>
            <person name="Copeland A."/>
            <person name="Barry K.W."/>
            <person name="Cichocki N."/>
            <person name="Veneault-Fourrey C."/>
            <person name="LaButti K."/>
            <person name="Lindquist E.A."/>
            <person name="Lipzen A."/>
            <person name="Lundell T."/>
            <person name="Morin E."/>
            <person name="Murat C."/>
            <person name="Sun H."/>
            <person name="Tunlid A."/>
            <person name="Henrissat B."/>
            <person name="Grigoriev I.V."/>
            <person name="Hibbett D.S."/>
            <person name="Martin F."/>
            <person name="Nordberg H.P."/>
            <person name="Cantor M.N."/>
            <person name="Hua S.X."/>
        </authorList>
    </citation>
    <scope>NUCLEOTIDE SEQUENCE [LARGE SCALE GENOMIC DNA]</scope>
    <source>
        <strain evidence="1 2">MUT 4182</strain>
    </source>
</reference>
<dbReference type="Proteomes" id="UP000054248">
    <property type="component" value="Unassembled WGS sequence"/>
</dbReference>
<reference evidence="2" key="2">
    <citation type="submission" date="2015-01" db="EMBL/GenBank/DDBJ databases">
        <title>Evolutionary Origins and Diversification of the Mycorrhizal Mutualists.</title>
        <authorList>
            <consortium name="DOE Joint Genome Institute"/>
            <consortium name="Mycorrhizal Genomics Consortium"/>
            <person name="Kohler A."/>
            <person name="Kuo A."/>
            <person name="Nagy L.G."/>
            <person name="Floudas D."/>
            <person name="Copeland A."/>
            <person name="Barry K.W."/>
            <person name="Cichocki N."/>
            <person name="Veneault-Fourrey C."/>
            <person name="LaButti K."/>
            <person name="Lindquist E.A."/>
            <person name="Lipzen A."/>
            <person name="Lundell T."/>
            <person name="Morin E."/>
            <person name="Murat C."/>
            <person name="Riley R."/>
            <person name="Ohm R."/>
            <person name="Sun H."/>
            <person name="Tunlid A."/>
            <person name="Henrissat B."/>
            <person name="Grigoriev I.V."/>
            <person name="Hibbett D.S."/>
            <person name="Martin F."/>
        </authorList>
    </citation>
    <scope>NUCLEOTIDE SEQUENCE [LARGE SCALE GENOMIC DNA]</scope>
    <source>
        <strain evidence="2">MUT 4182</strain>
    </source>
</reference>
<protein>
    <submittedName>
        <fullName evidence="1">Uncharacterized protein</fullName>
    </submittedName>
</protein>
<evidence type="ECO:0000313" key="1">
    <source>
        <dbReference type="EMBL" id="KIO17991.1"/>
    </source>
</evidence>
<evidence type="ECO:0000313" key="2">
    <source>
        <dbReference type="Proteomes" id="UP000054248"/>
    </source>
</evidence>
<sequence length="103" mass="11047">MAVVGERRSELPLDLETVGWHGDGGGAGNRERKVSKILYGGRASGEQNLRVRDKILREPFAKAEEDERSEPKDASTILEDVVGGRVADLGVAVMLGCGAEDRA</sequence>
<organism evidence="1 2">
    <name type="scientific">Tulasnella calospora MUT 4182</name>
    <dbReference type="NCBI Taxonomy" id="1051891"/>
    <lineage>
        <taxon>Eukaryota</taxon>
        <taxon>Fungi</taxon>
        <taxon>Dikarya</taxon>
        <taxon>Basidiomycota</taxon>
        <taxon>Agaricomycotina</taxon>
        <taxon>Agaricomycetes</taxon>
        <taxon>Cantharellales</taxon>
        <taxon>Tulasnellaceae</taxon>
        <taxon>Tulasnella</taxon>
    </lineage>
</organism>